<dbReference type="PANTHER" id="PTHR43727:SF2">
    <property type="entry name" value="GROUP IV DECARBOXYLASE"/>
    <property type="match status" value="1"/>
</dbReference>
<feature type="binding site" evidence="5">
    <location>
        <position position="227"/>
    </location>
    <ligand>
        <name>pyridoxal 5'-phosphate</name>
        <dbReference type="ChEBI" id="CHEBI:597326"/>
    </ligand>
</feature>
<dbReference type="Pfam" id="PF00278">
    <property type="entry name" value="Orn_DAP_Arg_deC"/>
    <property type="match status" value="1"/>
</dbReference>
<comment type="caution">
    <text evidence="11">The sequence shown here is derived from an EMBL/GenBank/DDBJ whole genome shotgun (WGS) entry which is preliminary data.</text>
</comment>
<dbReference type="Proteomes" id="UP000266178">
    <property type="component" value="Unassembled WGS sequence"/>
</dbReference>
<evidence type="ECO:0000256" key="8">
    <source>
        <dbReference type="RuleBase" id="RU003738"/>
    </source>
</evidence>
<evidence type="ECO:0000256" key="7">
    <source>
        <dbReference type="PIRSR" id="PIRSR600183-50"/>
    </source>
</evidence>
<comment type="catalytic activity">
    <reaction evidence="5 8">
        <text>meso-2,6-diaminopimelate + H(+) = L-lysine + CO2</text>
        <dbReference type="Rhea" id="RHEA:15101"/>
        <dbReference type="ChEBI" id="CHEBI:15378"/>
        <dbReference type="ChEBI" id="CHEBI:16526"/>
        <dbReference type="ChEBI" id="CHEBI:32551"/>
        <dbReference type="ChEBI" id="CHEBI:57791"/>
        <dbReference type="EC" id="4.1.1.20"/>
    </reaction>
</comment>
<evidence type="ECO:0000256" key="2">
    <source>
        <dbReference type="ARBA" id="ARBA00022793"/>
    </source>
</evidence>
<dbReference type="EC" id="4.1.1.20" evidence="5 6"/>
<dbReference type="InterPro" id="IPR009006">
    <property type="entry name" value="Ala_racemase/Decarboxylase_C"/>
</dbReference>
<dbReference type="AlphaFoldDB" id="A0A399F7U9"/>
<dbReference type="InterPro" id="IPR022643">
    <property type="entry name" value="De-COase2_C"/>
</dbReference>
<dbReference type="InterPro" id="IPR029066">
    <property type="entry name" value="PLP-binding_barrel"/>
</dbReference>
<comment type="similarity">
    <text evidence="5">Belongs to the Orn/Lys/Arg decarboxylase class-II family. LysA subfamily.</text>
</comment>
<dbReference type="InterPro" id="IPR022644">
    <property type="entry name" value="De-COase2_N"/>
</dbReference>
<dbReference type="NCBIfam" id="TIGR01048">
    <property type="entry name" value="lysA"/>
    <property type="match status" value="1"/>
</dbReference>
<dbReference type="PRINTS" id="PR01181">
    <property type="entry name" value="DAPDCRBXLASE"/>
</dbReference>
<comment type="function">
    <text evidence="5">Specifically catalyzes the decarboxylation of meso-diaminopimelate (meso-DAP) to L-lysine.</text>
</comment>
<feature type="binding site" evidence="5">
    <location>
        <position position="258"/>
    </location>
    <ligand>
        <name>substrate</name>
    </ligand>
</feature>
<dbReference type="GO" id="GO:0030170">
    <property type="term" value="F:pyridoxal phosphate binding"/>
    <property type="evidence" value="ECO:0007669"/>
    <property type="project" value="UniProtKB-UniRule"/>
</dbReference>
<dbReference type="EMBL" id="QWLB01000024">
    <property type="protein sequence ID" value="RIH92180.1"/>
    <property type="molecule type" value="Genomic_DNA"/>
</dbReference>
<evidence type="ECO:0000256" key="3">
    <source>
        <dbReference type="ARBA" id="ARBA00022898"/>
    </source>
</evidence>
<comment type="subunit">
    <text evidence="5">Homodimer.</text>
</comment>
<feature type="active site" description="Proton donor" evidence="7">
    <location>
        <position position="322"/>
    </location>
</feature>
<proteinExistence type="inferred from homology"/>
<keyword evidence="4 5" id="KW-0456">Lyase</keyword>
<feature type="domain" description="Orn/DAP/Arg decarboxylase 2 N-terminal" evidence="10">
    <location>
        <begin position="34"/>
        <end position="262"/>
    </location>
</feature>
<evidence type="ECO:0000256" key="4">
    <source>
        <dbReference type="ARBA" id="ARBA00023239"/>
    </source>
</evidence>
<evidence type="ECO:0000256" key="1">
    <source>
        <dbReference type="ARBA" id="ARBA00001933"/>
    </source>
</evidence>
<protein>
    <recommendedName>
        <fullName evidence="5 6">Diaminopimelate decarboxylase</fullName>
        <shortName evidence="5">DAP decarboxylase</shortName>
        <shortName evidence="5">DAPDC</shortName>
        <ecNumber evidence="5 6">4.1.1.20</ecNumber>
    </recommendedName>
</protein>
<evidence type="ECO:0000256" key="6">
    <source>
        <dbReference type="NCBIfam" id="TIGR01048"/>
    </source>
</evidence>
<dbReference type="PANTHER" id="PTHR43727">
    <property type="entry name" value="DIAMINOPIMELATE DECARBOXYLASE"/>
    <property type="match status" value="1"/>
</dbReference>
<evidence type="ECO:0000256" key="5">
    <source>
        <dbReference type="HAMAP-Rule" id="MF_02120"/>
    </source>
</evidence>
<dbReference type="InterPro" id="IPR002986">
    <property type="entry name" value="DAP_deCOOHase_LysA"/>
</dbReference>
<evidence type="ECO:0000259" key="9">
    <source>
        <dbReference type="Pfam" id="PF00278"/>
    </source>
</evidence>
<dbReference type="InterPro" id="IPR000183">
    <property type="entry name" value="Orn/DAP/Arg_de-COase"/>
</dbReference>
<dbReference type="SUPFAM" id="SSF50621">
    <property type="entry name" value="Alanine racemase C-terminal domain-like"/>
    <property type="match status" value="1"/>
</dbReference>
<dbReference type="HAMAP" id="MF_02120">
    <property type="entry name" value="LysA"/>
    <property type="match status" value="1"/>
</dbReference>
<keyword evidence="2 5" id="KW-0210">Decarboxylase</keyword>
<dbReference type="GO" id="GO:0008836">
    <property type="term" value="F:diaminopimelate decarboxylase activity"/>
    <property type="evidence" value="ECO:0007669"/>
    <property type="project" value="UniProtKB-UniRule"/>
</dbReference>
<evidence type="ECO:0000259" key="10">
    <source>
        <dbReference type="Pfam" id="PF02784"/>
    </source>
</evidence>
<accession>A0A399F7U9</accession>
<dbReference type="RefSeq" id="WP_119357436.1">
    <property type="nucleotide sequence ID" value="NZ_BJXM01000005.1"/>
</dbReference>
<dbReference type="Gene3D" id="3.20.20.10">
    <property type="entry name" value="Alanine racemase"/>
    <property type="match status" value="1"/>
</dbReference>
<dbReference type="CDD" id="cd06828">
    <property type="entry name" value="PLPDE_III_DapDC"/>
    <property type="match status" value="1"/>
</dbReference>
<comment type="pathway">
    <text evidence="5 8">Amino-acid biosynthesis; L-lysine biosynthesis via DAP pathway; L-lysine from DL-2,6-diaminopimelate: step 1/1.</text>
</comment>
<feature type="binding site" evidence="5">
    <location>
        <begin position="255"/>
        <end position="258"/>
    </location>
    <ligand>
        <name>pyridoxal 5'-phosphate</name>
        <dbReference type="ChEBI" id="CHEBI:597326"/>
    </ligand>
</feature>
<feature type="binding site" evidence="5">
    <location>
        <position position="351"/>
    </location>
    <ligand>
        <name>substrate</name>
    </ligand>
</feature>
<keyword evidence="3 5" id="KW-0663">Pyridoxal phosphate</keyword>
<keyword evidence="12" id="KW-1185">Reference proteome</keyword>
<feature type="modified residue" description="N6-(pyridoxal phosphate)lysine" evidence="5 7">
    <location>
        <position position="57"/>
    </location>
</feature>
<dbReference type="Pfam" id="PF02784">
    <property type="entry name" value="Orn_Arg_deC_N"/>
    <property type="match status" value="1"/>
</dbReference>
<evidence type="ECO:0000313" key="12">
    <source>
        <dbReference type="Proteomes" id="UP000266178"/>
    </source>
</evidence>
<feature type="binding site" evidence="5">
    <location>
        <position position="323"/>
    </location>
    <ligand>
        <name>substrate</name>
    </ligand>
</feature>
<feature type="binding site" evidence="5">
    <location>
        <position position="351"/>
    </location>
    <ligand>
        <name>pyridoxal 5'-phosphate</name>
        <dbReference type="ChEBI" id="CHEBI:597326"/>
    </ligand>
</feature>
<comment type="cofactor">
    <cofactor evidence="1 5 7 8">
        <name>pyridoxal 5'-phosphate</name>
        <dbReference type="ChEBI" id="CHEBI:597326"/>
    </cofactor>
</comment>
<evidence type="ECO:0000313" key="11">
    <source>
        <dbReference type="EMBL" id="RIH92180.1"/>
    </source>
</evidence>
<dbReference type="SUPFAM" id="SSF51419">
    <property type="entry name" value="PLP-binding barrel"/>
    <property type="match status" value="1"/>
</dbReference>
<feature type="domain" description="Orn/DAP/Arg decarboxylase 2 C-terminal" evidence="9">
    <location>
        <begin position="28"/>
        <end position="349"/>
    </location>
</feature>
<feature type="binding site" evidence="5">
    <location>
        <position position="297"/>
    </location>
    <ligand>
        <name>substrate</name>
    </ligand>
</feature>
<feature type="binding site" evidence="5">
    <location>
        <position position="293"/>
    </location>
    <ligand>
        <name>substrate</name>
    </ligand>
</feature>
<reference evidence="11 12" key="1">
    <citation type="submission" date="2018-08" db="EMBL/GenBank/DDBJ databases">
        <title>Meiothermus granaticius genome AF-68 sequencing project.</title>
        <authorList>
            <person name="Da Costa M.S."/>
            <person name="Albuquerque L."/>
            <person name="Raposo P."/>
            <person name="Froufe H.J.C."/>
            <person name="Barroso C.S."/>
            <person name="Egas C."/>
        </authorList>
    </citation>
    <scope>NUCLEOTIDE SEQUENCE [LARGE SCALE GENOMIC DNA]</scope>
    <source>
        <strain evidence="11 12">AF-68</strain>
    </source>
</reference>
<gene>
    <name evidence="5 11" type="primary">lysA</name>
    <name evidence="11" type="ORF">Mgrana_01959</name>
</gene>
<name>A0A399F7U9_9DEIN</name>
<keyword evidence="5" id="KW-0028">Amino-acid biosynthesis</keyword>
<organism evidence="11 12">
    <name type="scientific">Meiothermus granaticius NBRC 107808</name>
    <dbReference type="NCBI Taxonomy" id="1227551"/>
    <lineage>
        <taxon>Bacteria</taxon>
        <taxon>Thermotogati</taxon>
        <taxon>Deinococcota</taxon>
        <taxon>Deinococci</taxon>
        <taxon>Thermales</taxon>
        <taxon>Thermaceae</taxon>
        <taxon>Meiothermus</taxon>
    </lineage>
</organism>
<sequence>MSIAQSNALRPEFQAALHEASRFFETPFYAYDLESLRNRIETLQAAFPSAEIFYAMKANPRLGLLRRFLEWGLNLEAVSLGEVHRAYRAGFQRTEVLLNGPVKTPATLEELAEIGIPILGLDSLADIRRVAQILPGSRVLLRVNPDLPISTHDHLATGRGESKFGILPEDLGEALDVARKGDLEVLGLHVHLGSALSRPEDYHAGYEVMRQLYLQHGPFEVLNLGGGFGLDLNPAELAPSATALAKAFDAELWLEPGRYLVAEAGVLVTKIWGTKRTRRNFMLVDAGMMTLLRPMLYGAQHPILPLYTGRKTETWDLAGPVCESGDILAKEVRLPTPKEGDALAILQAGAYGSSMSSNYLDYPRPLELLWNGGEWEVLRRKQSWESLFADEL</sequence>
<dbReference type="PRINTS" id="PR01179">
    <property type="entry name" value="ODADCRBXLASE"/>
</dbReference>
<dbReference type="Gene3D" id="2.40.37.10">
    <property type="entry name" value="Lyase, Ornithine Decarboxylase, Chain A, domain 1"/>
    <property type="match status" value="1"/>
</dbReference>
<dbReference type="OrthoDB" id="9802241at2"/>
<dbReference type="UniPathway" id="UPA00034">
    <property type="reaction ID" value="UER00027"/>
</dbReference>
<dbReference type="GO" id="GO:0009089">
    <property type="term" value="P:lysine biosynthetic process via diaminopimelate"/>
    <property type="evidence" value="ECO:0007669"/>
    <property type="project" value="UniProtKB-UniRule"/>
</dbReference>
<keyword evidence="5 8" id="KW-0457">Lysine biosynthesis</keyword>